<dbReference type="EC" id="3.4.16.4" evidence="4"/>
<dbReference type="Proteomes" id="UP000070352">
    <property type="component" value="Unassembled WGS sequence"/>
</dbReference>
<keyword evidence="10" id="KW-1185">Reference proteome</keyword>
<dbReference type="SUPFAM" id="SSF56601">
    <property type="entry name" value="beta-lactamase/transpeptidase-like"/>
    <property type="match status" value="1"/>
</dbReference>
<comment type="subcellular location">
    <subcellularLocation>
        <location evidence="1">Membrane</location>
    </subcellularLocation>
</comment>
<dbReference type="Pfam" id="PF03717">
    <property type="entry name" value="PBP_dimer"/>
    <property type="match status" value="1"/>
</dbReference>
<comment type="similarity">
    <text evidence="3">Belongs to the transpeptidase family.</text>
</comment>
<dbReference type="Pfam" id="PF03793">
    <property type="entry name" value="PASTA"/>
    <property type="match status" value="1"/>
</dbReference>
<dbReference type="GO" id="GO:0005886">
    <property type="term" value="C:plasma membrane"/>
    <property type="evidence" value="ECO:0007669"/>
    <property type="project" value="TreeGrafter"/>
</dbReference>
<evidence type="ECO:0000313" key="9">
    <source>
        <dbReference type="EMBL" id="KXG43777.1"/>
    </source>
</evidence>
<dbReference type="InterPro" id="IPR036138">
    <property type="entry name" value="PBP_dimer_sf"/>
</dbReference>
<dbReference type="SUPFAM" id="SSF54184">
    <property type="entry name" value="Penicillin-binding protein 2x (pbp-2x), c-terminal domain"/>
    <property type="match status" value="1"/>
</dbReference>
<evidence type="ECO:0000256" key="7">
    <source>
        <dbReference type="SAM" id="Phobius"/>
    </source>
</evidence>
<dbReference type="Gene3D" id="3.30.450.330">
    <property type="match status" value="1"/>
</dbReference>
<keyword evidence="5 7" id="KW-0472">Membrane</keyword>
<evidence type="ECO:0000256" key="2">
    <source>
        <dbReference type="ARBA" id="ARBA00004752"/>
    </source>
</evidence>
<dbReference type="GO" id="GO:0008658">
    <property type="term" value="F:penicillin binding"/>
    <property type="evidence" value="ECO:0007669"/>
    <property type="project" value="InterPro"/>
</dbReference>
<dbReference type="STRING" id="1413211.U473_06940"/>
<reference evidence="9 10" key="1">
    <citation type="submission" date="2016-02" db="EMBL/GenBank/DDBJ databases">
        <title>Draft Genome for Tepidibacillus decaturensis nov. sp. Strain Z9, an Anaerobic, Moderately Thermophilic and Heterotrophic Bacterium from Deep Subsurface of the Illinois Basin, USA.</title>
        <authorList>
            <person name="Dong Y."/>
            <person name="Chang J.Y."/>
            <person name="Sanford R."/>
            <person name="Fouke B.W."/>
        </authorList>
    </citation>
    <scope>NUCLEOTIDE SEQUENCE [LARGE SCALE GENOMIC DNA]</scope>
    <source>
        <strain evidence="9 10">Z9</strain>
    </source>
</reference>
<dbReference type="Gene3D" id="3.90.1310.10">
    <property type="entry name" value="Penicillin-binding protein 2a (Domain 2)"/>
    <property type="match status" value="1"/>
</dbReference>
<evidence type="ECO:0000256" key="3">
    <source>
        <dbReference type="ARBA" id="ARBA00007171"/>
    </source>
</evidence>
<dbReference type="InterPro" id="IPR005311">
    <property type="entry name" value="PBP_dimer"/>
</dbReference>
<dbReference type="NCBIfam" id="TIGR02214">
    <property type="entry name" value="spoVD_pbp"/>
    <property type="match status" value="1"/>
</dbReference>
<dbReference type="RefSeq" id="WP_068724709.1">
    <property type="nucleotide sequence ID" value="NZ_LSKU01000001.1"/>
</dbReference>
<gene>
    <name evidence="9" type="ORF">U473_06940</name>
</gene>
<dbReference type="PROSITE" id="PS51178">
    <property type="entry name" value="PASTA"/>
    <property type="match status" value="1"/>
</dbReference>
<dbReference type="InterPro" id="IPR050515">
    <property type="entry name" value="Beta-lactam/transpept"/>
</dbReference>
<name>A0A135L4B7_9BACI</name>
<dbReference type="Pfam" id="PF00905">
    <property type="entry name" value="Transpeptidase"/>
    <property type="match status" value="1"/>
</dbReference>
<evidence type="ECO:0000256" key="5">
    <source>
        <dbReference type="ARBA" id="ARBA00023136"/>
    </source>
</evidence>
<accession>A0A135L4B7</accession>
<dbReference type="OrthoDB" id="9804124at2"/>
<comment type="pathway">
    <text evidence="2">Cell wall biogenesis; peptidoglycan biosynthesis.</text>
</comment>
<organism evidence="9 10">
    <name type="scientific">Tepidibacillus decaturensis</name>
    <dbReference type="NCBI Taxonomy" id="1413211"/>
    <lineage>
        <taxon>Bacteria</taxon>
        <taxon>Bacillati</taxon>
        <taxon>Bacillota</taxon>
        <taxon>Bacilli</taxon>
        <taxon>Bacillales</taxon>
        <taxon>Bacillaceae</taxon>
        <taxon>Tepidibacillus</taxon>
    </lineage>
</organism>
<dbReference type="GO" id="GO:0009002">
    <property type="term" value="F:serine-type D-Ala-D-Ala carboxypeptidase activity"/>
    <property type="evidence" value="ECO:0007669"/>
    <property type="project" value="UniProtKB-EC"/>
</dbReference>
<keyword evidence="7" id="KW-1133">Transmembrane helix</keyword>
<keyword evidence="7" id="KW-0812">Transmembrane</keyword>
<dbReference type="Gene3D" id="3.30.10.20">
    <property type="match status" value="1"/>
</dbReference>
<sequence length="642" mass="71006">MRRVSQVTVRKRIWLSLIIGAFLFISLIGRLGYIQLVQGKWLAEQAEELFKRDIPVEAKRGKIYDRNGEILAYNISAPTVVAIPVQVREPQKAAKELANILHMSEEKIYKLITQRTLIVKVARKISEEDAKKIKALRLPGIAIAEESRRFYPEKDFASHILGFVGIDNQGLAGIEVVYDDLLTGKDGAISFPSDVTGRRMPNQSDSFTPPKDGNNLILTIDKNIQSYIERELDQAMLTYQAEHSIAIAMDPNTGEILGMASRPNYDPTNFADYPSEIYNRNLPIWMAYEPGSTFKIITLAAALEEDKIDLTDQFFDPGYINVAGTDLHCWKSGGHGSETFLQVVENSCNPGFVVMGQKLGTEKLFSYIKSFGFGAKTGIDLRGEQKGILFDTNRIGPVELATTSFGQGVSVTPIQQVAAVSAAINGGKLLTPHLLKEVHDPVTDEVLLINSPEVKRQVISPETSKKVRETLESVVANGTGRNAYIDGYRVGGKTGTAQKIGPNGGYLANNHIVSFIGFAPADKPEIVIYVAIDNPQGMQFGGVVAAPIVKNILEDSLQYLGVKPRKDQLPRKDRYGIDTPYVEVPDLIGVTRNDIRNLYYNFKLEAKGDGMRVVQQIPKPGERVEKGSTIRIYFSDNQQKGD</sequence>
<evidence type="ECO:0000256" key="6">
    <source>
        <dbReference type="ARBA" id="ARBA00034000"/>
    </source>
</evidence>
<dbReference type="InterPro" id="IPR005543">
    <property type="entry name" value="PASTA_dom"/>
</dbReference>
<evidence type="ECO:0000259" key="8">
    <source>
        <dbReference type="PROSITE" id="PS51178"/>
    </source>
</evidence>
<dbReference type="GO" id="GO:0071555">
    <property type="term" value="P:cell wall organization"/>
    <property type="evidence" value="ECO:0007669"/>
    <property type="project" value="TreeGrafter"/>
</dbReference>
<dbReference type="SMART" id="SM00740">
    <property type="entry name" value="PASTA"/>
    <property type="match status" value="1"/>
</dbReference>
<dbReference type="PANTHER" id="PTHR30627:SF1">
    <property type="entry name" value="PEPTIDOGLYCAN D,D-TRANSPEPTIDASE FTSI"/>
    <property type="match status" value="1"/>
</dbReference>
<feature type="transmembrane region" description="Helical" evidence="7">
    <location>
        <begin position="12"/>
        <end position="33"/>
    </location>
</feature>
<evidence type="ECO:0000256" key="1">
    <source>
        <dbReference type="ARBA" id="ARBA00004370"/>
    </source>
</evidence>
<dbReference type="InterPro" id="IPR011927">
    <property type="entry name" value="SpoVD_pbp"/>
</dbReference>
<dbReference type="UniPathway" id="UPA00219"/>
<dbReference type="PANTHER" id="PTHR30627">
    <property type="entry name" value="PEPTIDOGLYCAN D,D-TRANSPEPTIDASE"/>
    <property type="match status" value="1"/>
</dbReference>
<comment type="catalytic activity">
    <reaction evidence="6">
        <text>Preferential cleavage: (Ac)2-L-Lys-D-Ala-|-D-Ala. Also transpeptidation of peptidyl-alanyl moieties that are N-acyl substituents of D-alanine.</text>
        <dbReference type="EC" id="3.4.16.4"/>
    </reaction>
</comment>
<evidence type="ECO:0000256" key="4">
    <source>
        <dbReference type="ARBA" id="ARBA00012448"/>
    </source>
</evidence>
<dbReference type="EMBL" id="LSKU01000001">
    <property type="protein sequence ID" value="KXG43777.1"/>
    <property type="molecule type" value="Genomic_DNA"/>
</dbReference>
<proteinExistence type="inferred from homology"/>
<protein>
    <recommendedName>
        <fullName evidence="4">serine-type D-Ala-D-Ala carboxypeptidase</fullName>
        <ecNumber evidence="4">3.4.16.4</ecNumber>
    </recommendedName>
</protein>
<dbReference type="Gene3D" id="3.40.710.10">
    <property type="entry name" value="DD-peptidase/beta-lactamase superfamily"/>
    <property type="match status" value="1"/>
</dbReference>
<dbReference type="InterPro" id="IPR001460">
    <property type="entry name" value="PCN-bd_Tpept"/>
</dbReference>
<comment type="caution">
    <text evidence="9">The sequence shown here is derived from an EMBL/GenBank/DDBJ whole genome shotgun (WGS) entry which is preliminary data.</text>
</comment>
<dbReference type="InterPro" id="IPR012338">
    <property type="entry name" value="Beta-lactam/transpept-like"/>
</dbReference>
<feature type="domain" description="PASTA" evidence="8">
    <location>
        <begin position="578"/>
        <end position="636"/>
    </location>
</feature>
<dbReference type="CDD" id="cd06573">
    <property type="entry name" value="PASTA"/>
    <property type="match status" value="1"/>
</dbReference>
<evidence type="ECO:0000313" key="10">
    <source>
        <dbReference type="Proteomes" id="UP000070352"/>
    </source>
</evidence>
<dbReference type="AlphaFoldDB" id="A0A135L4B7"/>
<dbReference type="GO" id="GO:0009252">
    <property type="term" value="P:peptidoglycan biosynthetic process"/>
    <property type="evidence" value="ECO:0007669"/>
    <property type="project" value="UniProtKB-UniPathway"/>
</dbReference>
<dbReference type="SUPFAM" id="SSF56519">
    <property type="entry name" value="Penicillin binding protein dimerisation domain"/>
    <property type="match status" value="1"/>
</dbReference>